<name>A0A3E1Y854_9BACT</name>
<dbReference type="Proteomes" id="UP000260644">
    <property type="component" value="Unassembled WGS sequence"/>
</dbReference>
<accession>A0A3E1Y854</accession>
<feature type="transmembrane region" description="Helical" evidence="5">
    <location>
        <begin position="129"/>
        <end position="149"/>
    </location>
</feature>
<protein>
    <submittedName>
        <fullName evidence="7">GtrA family protein</fullName>
    </submittedName>
</protein>
<reference evidence="7 8" key="1">
    <citation type="submission" date="2018-07" db="EMBL/GenBank/DDBJ databases">
        <title>Chitinophaga K2CV101002-2 sp. nov., isolated from a monsoon evergreen broad-leaved forest soil.</title>
        <authorList>
            <person name="Lv Y."/>
        </authorList>
    </citation>
    <scope>NUCLEOTIDE SEQUENCE [LARGE SCALE GENOMIC DNA]</scope>
    <source>
        <strain evidence="7 8">GDMCC 1.1288</strain>
    </source>
</reference>
<feature type="domain" description="GtrA/DPMS transmembrane" evidence="6">
    <location>
        <begin position="28"/>
        <end position="155"/>
    </location>
</feature>
<evidence type="ECO:0000256" key="3">
    <source>
        <dbReference type="ARBA" id="ARBA00022989"/>
    </source>
</evidence>
<keyword evidence="3 5" id="KW-1133">Transmembrane helix</keyword>
<dbReference type="GO" id="GO:0000271">
    <property type="term" value="P:polysaccharide biosynthetic process"/>
    <property type="evidence" value="ECO:0007669"/>
    <property type="project" value="InterPro"/>
</dbReference>
<feature type="transmembrane region" description="Helical" evidence="5">
    <location>
        <begin position="27"/>
        <end position="46"/>
    </location>
</feature>
<dbReference type="EMBL" id="QPMM01000008">
    <property type="protein sequence ID" value="RFS21392.1"/>
    <property type="molecule type" value="Genomic_DNA"/>
</dbReference>
<evidence type="ECO:0000256" key="2">
    <source>
        <dbReference type="ARBA" id="ARBA00022692"/>
    </source>
</evidence>
<evidence type="ECO:0000313" key="7">
    <source>
        <dbReference type="EMBL" id="RFS21392.1"/>
    </source>
</evidence>
<evidence type="ECO:0000256" key="5">
    <source>
        <dbReference type="SAM" id="Phobius"/>
    </source>
</evidence>
<dbReference type="InterPro" id="IPR007267">
    <property type="entry name" value="GtrA_DPMS_TM"/>
</dbReference>
<evidence type="ECO:0000256" key="1">
    <source>
        <dbReference type="ARBA" id="ARBA00004141"/>
    </source>
</evidence>
<keyword evidence="8" id="KW-1185">Reference proteome</keyword>
<gene>
    <name evidence="7" type="ORF">DVR12_15960</name>
</gene>
<dbReference type="Pfam" id="PF04138">
    <property type="entry name" value="GtrA_DPMS_TM"/>
    <property type="match status" value="1"/>
</dbReference>
<comment type="caution">
    <text evidence="7">The sequence shown here is derived from an EMBL/GenBank/DDBJ whole genome shotgun (WGS) entry which is preliminary data.</text>
</comment>
<proteinExistence type="predicted"/>
<feature type="transmembrane region" description="Helical" evidence="5">
    <location>
        <begin position="66"/>
        <end position="90"/>
    </location>
</feature>
<dbReference type="RefSeq" id="WP_116976803.1">
    <property type="nucleotide sequence ID" value="NZ_QPMM01000008.1"/>
</dbReference>
<sequence>MTLRNLILQILGFIYPPFSKVMPFQTFRYLACGGGNTLLDIFLYFISYNFILRHETIHFGLFDMGAHIGALFMAMAVTFPTGFLLSKYVVFSESNIRGRVQLFRYFIMVGICIMLNYVFMKIFVEHFNLYPTISKILTTILVVIFSYLTQKKFTFKVKKEQIL</sequence>
<organism evidence="7 8">
    <name type="scientific">Chitinophaga silvatica</name>
    <dbReference type="NCBI Taxonomy" id="2282649"/>
    <lineage>
        <taxon>Bacteria</taxon>
        <taxon>Pseudomonadati</taxon>
        <taxon>Bacteroidota</taxon>
        <taxon>Chitinophagia</taxon>
        <taxon>Chitinophagales</taxon>
        <taxon>Chitinophagaceae</taxon>
        <taxon>Chitinophaga</taxon>
    </lineage>
</organism>
<evidence type="ECO:0000313" key="8">
    <source>
        <dbReference type="Proteomes" id="UP000260644"/>
    </source>
</evidence>
<keyword evidence="2 5" id="KW-0812">Transmembrane</keyword>
<feature type="transmembrane region" description="Helical" evidence="5">
    <location>
        <begin position="102"/>
        <end position="123"/>
    </location>
</feature>
<dbReference type="OrthoDB" id="771485at2"/>
<comment type="subcellular location">
    <subcellularLocation>
        <location evidence="1">Membrane</location>
        <topology evidence="1">Multi-pass membrane protein</topology>
    </subcellularLocation>
</comment>
<dbReference type="AlphaFoldDB" id="A0A3E1Y854"/>
<dbReference type="GO" id="GO:0016020">
    <property type="term" value="C:membrane"/>
    <property type="evidence" value="ECO:0007669"/>
    <property type="project" value="UniProtKB-SubCell"/>
</dbReference>
<evidence type="ECO:0000256" key="4">
    <source>
        <dbReference type="ARBA" id="ARBA00023136"/>
    </source>
</evidence>
<keyword evidence="4 5" id="KW-0472">Membrane</keyword>
<evidence type="ECO:0000259" key="6">
    <source>
        <dbReference type="Pfam" id="PF04138"/>
    </source>
</evidence>